<keyword evidence="1" id="KW-0129">CBS domain</keyword>
<evidence type="ECO:0000313" key="4">
    <source>
        <dbReference type="Proteomes" id="UP000316778"/>
    </source>
</evidence>
<dbReference type="EMBL" id="VLLG01000002">
    <property type="protein sequence ID" value="TWI92023.1"/>
    <property type="molecule type" value="Genomic_DNA"/>
</dbReference>
<dbReference type="Pfam" id="PF00571">
    <property type="entry name" value="CBS"/>
    <property type="match status" value="2"/>
</dbReference>
<evidence type="ECO:0000313" key="3">
    <source>
        <dbReference type="EMBL" id="TWI92023.1"/>
    </source>
</evidence>
<name>A0A562TF63_CHIJA</name>
<sequence length="220" mass="25256">MLARDLISTVPVLHPMDSAARALRLMNEYHLTQLPMVLENKYLVMVEEDDILDLEDPDTLLENMEYNGGRPAIPEHVHFYEALKVFHDQKLSVLPVISKDNEYLGILTRDNLLDVLAQYNGVKEPGGILSLEIEPRDYSLSEIARIAESNDVILLSVNTITNPNTGRLEVLLKTNRQELQSLIATFERFKYYVVRYAISAEEEEDTLKKNYDLLMNYISL</sequence>
<dbReference type="RefSeq" id="WP_145711226.1">
    <property type="nucleotide sequence ID" value="NZ_BAAAFY010000001.1"/>
</dbReference>
<dbReference type="InterPro" id="IPR046342">
    <property type="entry name" value="CBS_dom_sf"/>
</dbReference>
<accession>A0A562TF63</accession>
<dbReference type="OrthoDB" id="1523762at2"/>
<proteinExistence type="predicted"/>
<dbReference type="PROSITE" id="PS51371">
    <property type="entry name" value="CBS"/>
    <property type="match status" value="1"/>
</dbReference>
<dbReference type="Gene3D" id="3.10.580.10">
    <property type="entry name" value="CBS-domain"/>
    <property type="match status" value="1"/>
</dbReference>
<keyword evidence="4" id="KW-1185">Reference proteome</keyword>
<dbReference type="SMART" id="SM00116">
    <property type="entry name" value="CBS"/>
    <property type="match status" value="2"/>
</dbReference>
<evidence type="ECO:0000256" key="1">
    <source>
        <dbReference type="PROSITE-ProRule" id="PRU00703"/>
    </source>
</evidence>
<protein>
    <submittedName>
        <fullName evidence="3">CBS domain-containing protein</fullName>
    </submittedName>
</protein>
<comment type="caution">
    <text evidence="3">The sequence shown here is derived from an EMBL/GenBank/DDBJ whole genome shotgun (WGS) entry which is preliminary data.</text>
</comment>
<organism evidence="3 4">
    <name type="scientific">Chitinophaga japonensis</name>
    <name type="common">Flexibacter japonensis</name>
    <dbReference type="NCBI Taxonomy" id="104662"/>
    <lineage>
        <taxon>Bacteria</taxon>
        <taxon>Pseudomonadati</taxon>
        <taxon>Bacteroidota</taxon>
        <taxon>Chitinophagia</taxon>
        <taxon>Chitinophagales</taxon>
        <taxon>Chitinophagaceae</taxon>
        <taxon>Chitinophaga</taxon>
    </lineage>
</organism>
<evidence type="ECO:0000259" key="2">
    <source>
        <dbReference type="PROSITE" id="PS51371"/>
    </source>
</evidence>
<dbReference type="Proteomes" id="UP000316778">
    <property type="component" value="Unassembled WGS sequence"/>
</dbReference>
<dbReference type="AlphaFoldDB" id="A0A562TF63"/>
<dbReference type="InterPro" id="IPR000644">
    <property type="entry name" value="CBS_dom"/>
</dbReference>
<feature type="domain" description="CBS" evidence="2">
    <location>
        <begin position="64"/>
        <end position="124"/>
    </location>
</feature>
<gene>
    <name evidence="3" type="ORF">LX66_1404</name>
</gene>
<dbReference type="SUPFAM" id="SSF54631">
    <property type="entry name" value="CBS-domain pair"/>
    <property type="match status" value="1"/>
</dbReference>
<reference evidence="3 4" key="1">
    <citation type="journal article" date="2013" name="Stand. Genomic Sci.">
        <title>Genomic Encyclopedia of Type Strains, Phase I: The one thousand microbial genomes (KMG-I) project.</title>
        <authorList>
            <person name="Kyrpides N.C."/>
            <person name="Woyke T."/>
            <person name="Eisen J.A."/>
            <person name="Garrity G."/>
            <person name="Lilburn T.G."/>
            <person name="Beck B.J."/>
            <person name="Whitman W.B."/>
            <person name="Hugenholtz P."/>
            <person name="Klenk H.P."/>
        </authorList>
    </citation>
    <scope>NUCLEOTIDE SEQUENCE [LARGE SCALE GENOMIC DNA]</scope>
    <source>
        <strain evidence="3 4">DSM 13484</strain>
    </source>
</reference>